<dbReference type="EMBL" id="CP126208">
    <property type="protein sequence ID" value="WIA08905.1"/>
    <property type="molecule type" value="Genomic_DNA"/>
</dbReference>
<evidence type="ECO:0000256" key="1">
    <source>
        <dbReference type="ARBA" id="ARBA00004123"/>
    </source>
</evidence>
<dbReference type="InterPro" id="IPR039949">
    <property type="entry name" value="NAA40"/>
</dbReference>
<keyword evidence="7" id="KW-0808">Transferase</keyword>
<organism evidence="13 14">
    <name type="scientific">Tetradesmus obliquus</name>
    <name type="common">Green alga</name>
    <name type="synonym">Acutodesmus obliquus</name>
    <dbReference type="NCBI Taxonomy" id="3088"/>
    <lineage>
        <taxon>Eukaryota</taxon>
        <taxon>Viridiplantae</taxon>
        <taxon>Chlorophyta</taxon>
        <taxon>core chlorophytes</taxon>
        <taxon>Chlorophyceae</taxon>
        <taxon>CS clade</taxon>
        <taxon>Sphaeropleales</taxon>
        <taxon>Scenedesmaceae</taxon>
        <taxon>Tetradesmus</taxon>
    </lineage>
</organism>
<comment type="similarity">
    <text evidence="3">Belongs to the acetyltransferase family. NAA40 subfamily.</text>
</comment>
<evidence type="ECO:0000256" key="10">
    <source>
        <dbReference type="ARBA" id="ARBA00047821"/>
    </source>
</evidence>
<dbReference type="SUPFAM" id="SSF55729">
    <property type="entry name" value="Acyl-CoA N-acyltransferases (Nat)"/>
    <property type="match status" value="1"/>
</dbReference>
<evidence type="ECO:0000256" key="5">
    <source>
        <dbReference type="ARBA" id="ARBA00015043"/>
    </source>
</evidence>
<keyword evidence="14" id="KW-1185">Reference proteome</keyword>
<evidence type="ECO:0000256" key="7">
    <source>
        <dbReference type="ARBA" id="ARBA00022679"/>
    </source>
</evidence>
<protein>
    <recommendedName>
        <fullName evidence="5">N-alpha-acetyltransferase 40</fullName>
        <ecNumber evidence="4">2.3.1.257</ecNumber>
    </recommendedName>
</protein>
<evidence type="ECO:0000256" key="8">
    <source>
        <dbReference type="ARBA" id="ARBA00023242"/>
    </source>
</evidence>
<dbReference type="PANTHER" id="PTHR20531">
    <property type="entry name" value="N-ALPHA-ACETYLTRANSFERASE 40"/>
    <property type="match status" value="1"/>
</dbReference>
<evidence type="ECO:0000256" key="9">
    <source>
        <dbReference type="ARBA" id="ARBA00023315"/>
    </source>
</evidence>
<dbReference type="Pfam" id="PF00583">
    <property type="entry name" value="Acetyltransf_1"/>
    <property type="match status" value="1"/>
</dbReference>
<dbReference type="EC" id="2.3.1.257" evidence="4"/>
<dbReference type="PROSITE" id="PS51186">
    <property type="entry name" value="GNAT"/>
    <property type="match status" value="1"/>
</dbReference>
<sequence length="237" mass="27329">MPAISKSEKKLKQKAAQDEVLALQAALKAVNQEQDILQHFPAFLSYNKNDVAATISFSHGSNLTQQQKDALWSLLETNMKDIYMADQQKWNPGAKKRELFHEDARYLLASDAEGQLLGYTHFRFELEDNLLSDDELQLHRLGRHSSVVYCYELQLAPAMHRKGLGRRLMQMLELLALKFNMDMVLLTVQRSNSAAQAFYERLGYRQHPTCPARNDFEDFDGTDPGHRILFKDLRRKS</sequence>
<dbReference type="PANTHER" id="PTHR20531:SF1">
    <property type="entry name" value="N-ALPHA-ACETYLTRANSFERASE 40"/>
    <property type="match status" value="1"/>
</dbReference>
<keyword evidence="9" id="KW-0012">Acyltransferase</keyword>
<evidence type="ECO:0000313" key="13">
    <source>
        <dbReference type="EMBL" id="WIA08905.1"/>
    </source>
</evidence>
<feature type="domain" description="N-acetyltransferase" evidence="12">
    <location>
        <begin position="69"/>
        <end position="234"/>
    </location>
</feature>
<evidence type="ECO:0000256" key="11">
    <source>
        <dbReference type="ARBA" id="ARBA00049524"/>
    </source>
</evidence>
<comment type="catalytic activity">
    <reaction evidence="10">
        <text>N-terminal L-seryl-[histone H2A] + acetyl-CoA = N-terminal N(alpha)-acetyl-L-seryl-[histone H2A] + CoA + H(+)</text>
        <dbReference type="Rhea" id="RHEA:50600"/>
        <dbReference type="Rhea" id="RHEA-COMP:12742"/>
        <dbReference type="Rhea" id="RHEA-COMP:12744"/>
        <dbReference type="ChEBI" id="CHEBI:15378"/>
        <dbReference type="ChEBI" id="CHEBI:57287"/>
        <dbReference type="ChEBI" id="CHEBI:57288"/>
        <dbReference type="ChEBI" id="CHEBI:64738"/>
        <dbReference type="ChEBI" id="CHEBI:83690"/>
        <dbReference type="EC" id="2.3.1.257"/>
    </reaction>
</comment>
<evidence type="ECO:0000256" key="2">
    <source>
        <dbReference type="ARBA" id="ARBA00004496"/>
    </source>
</evidence>
<evidence type="ECO:0000313" key="14">
    <source>
        <dbReference type="Proteomes" id="UP001244341"/>
    </source>
</evidence>
<dbReference type="Gene3D" id="3.40.630.30">
    <property type="match status" value="1"/>
</dbReference>
<evidence type="ECO:0000256" key="6">
    <source>
        <dbReference type="ARBA" id="ARBA00022490"/>
    </source>
</evidence>
<dbReference type="InterPro" id="IPR016181">
    <property type="entry name" value="Acyl_CoA_acyltransferase"/>
</dbReference>
<comment type="subcellular location">
    <subcellularLocation>
        <location evidence="2">Cytoplasm</location>
    </subcellularLocation>
    <subcellularLocation>
        <location evidence="1">Nucleus</location>
    </subcellularLocation>
</comment>
<name>A0ABY8TIR3_TETOB</name>
<accession>A0ABY8TIR3</accession>
<reference evidence="13 14" key="1">
    <citation type="submission" date="2023-05" db="EMBL/GenBank/DDBJ databases">
        <title>A 100% complete, gapless, phased diploid assembly of the Scenedesmus obliquus UTEX 3031 genome.</title>
        <authorList>
            <person name="Biondi T.C."/>
            <person name="Hanschen E.R."/>
            <person name="Kwon T."/>
            <person name="Eng W."/>
            <person name="Kruse C.P.S."/>
            <person name="Koehler S.I."/>
            <person name="Kunde Y."/>
            <person name="Gleasner C.D."/>
            <person name="You Mak K.T."/>
            <person name="Polle J."/>
            <person name="Hovde B.T."/>
            <person name="Starkenburg S.R."/>
        </authorList>
    </citation>
    <scope>NUCLEOTIDE SEQUENCE [LARGE SCALE GENOMIC DNA]</scope>
    <source>
        <strain evidence="13 14">DOE0152z</strain>
    </source>
</reference>
<keyword evidence="6" id="KW-0963">Cytoplasm</keyword>
<dbReference type="Proteomes" id="UP001244341">
    <property type="component" value="Chromosome 1b"/>
</dbReference>
<evidence type="ECO:0000256" key="3">
    <source>
        <dbReference type="ARBA" id="ARBA00008870"/>
    </source>
</evidence>
<dbReference type="InterPro" id="IPR000182">
    <property type="entry name" value="GNAT_dom"/>
</dbReference>
<evidence type="ECO:0000256" key="4">
    <source>
        <dbReference type="ARBA" id="ARBA00012950"/>
    </source>
</evidence>
<evidence type="ECO:0000259" key="12">
    <source>
        <dbReference type="PROSITE" id="PS51186"/>
    </source>
</evidence>
<comment type="catalytic activity">
    <reaction evidence="11">
        <text>N-terminal L-seryl-[histone H4] + acetyl-CoA = N-terminal N(alpha)-acetyl-L-seryl-[histone H4] + CoA + H(+)</text>
        <dbReference type="Rhea" id="RHEA:50596"/>
        <dbReference type="Rhea" id="RHEA-COMP:12740"/>
        <dbReference type="Rhea" id="RHEA-COMP:12743"/>
        <dbReference type="ChEBI" id="CHEBI:15378"/>
        <dbReference type="ChEBI" id="CHEBI:57287"/>
        <dbReference type="ChEBI" id="CHEBI:57288"/>
        <dbReference type="ChEBI" id="CHEBI:64738"/>
        <dbReference type="ChEBI" id="CHEBI:83690"/>
        <dbReference type="EC" id="2.3.1.257"/>
    </reaction>
</comment>
<dbReference type="CDD" id="cd04301">
    <property type="entry name" value="NAT_SF"/>
    <property type="match status" value="1"/>
</dbReference>
<gene>
    <name evidence="13" type="ORF">OEZ85_008324</name>
</gene>
<proteinExistence type="inferred from homology"/>
<keyword evidence="8" id="KW-0539">Nucleus</keyword>